<gene>
    <name evidence="15" type="primary">dnaX</name>
    <name evidence="15" type="ORF">MOO44_02185</name>
</gene>
<dbReference type="Pfam" id="PF22608">
    <property type="entry name" value="DNAX_ATPase_lid"/>
    <property type="match status" value="1"/>
</dbReference>
<dbReference type="InterPro" id="IPR022754">
    <property type="entry name" value="DNA_pol_III_gamma-3"/>
</dbReference>
<dbReference type="InterPro" id="IPR012763">
    <property type="entry name" value="DNA_pol_III_sug/sutau_N"/>
</dbReference>
<dbReference type="CDD" id="cd18137">
    <property type="entry name" value="HLD_clamp_pol_III_gamma_tau"/>
    <property type="match status" value="1"/>
</dbReference>
<evidence type="ECO:0000256" key="6">
    <source>
        <dbReference type="ARBA" id="ARBA00022723"/>
    </source>
</evidence>
<keyword evidence="7" id="KW-0547">Nucleotide-binding</keyword>
<evidence type="ECO:0000256" key="2">
    <source>
        <dbReference type="ARBA" id="ARBA00012417"/>
    </source>
</evidence>
<dbReference type="PANTHER" id="PTHR11669">
    <property type="entry name" value="REPLICATION FACTOR C / DNA POLYMERASE III GAMMA-TAU SUBUNIT"/>
    <property type="match status" value="1"/>
</dbReference>
<dbReference type="Gene3D" id="1.10.8.60">
    <property type="match status" value="1"/>
</dbReference>
<evidence type="ECO:0000256" key="7">
    <source>
        <dbReference type="ARBA" id="ARBA00022741"/>
    </source>
</evidence>
<feature type="region of interest" description="Disordered" evidence="13">
    <location>
        <begin position="398"/>
        <end position="427"/>
    </location>
</feature>
<evidence type="ECO:0000313" key="15">
    <source>
        <dbReference type="EMBL" id="UQS87004.1"/>
    </source>
</evidence>
<reference evidence="15" key="1">
    <citation type="journal article" date="2022" name="Int. J. Syst. Evol. Microbiol.">
        <title>Apilactobacillus apisilvae sp. nov., Nicolia spurrieriana gen. nov. sp. nov., Bombilactobacillus folatiphilus sp. nov. and Bombilactobacillus thymidiniphilus sp. nov., four new lactic acid bacterial isolates from stingless bees Tetragonula carbonaria and Austroplebeia australis.</title>
        <authorList>
            <person name="Oliphant S.A."/>
            <person name="Watson-Haigh N.S."/>
            <person name="Sumby K.M."/>
            <person name="Gardner J."/>
            <person name="Groom S."/>
            <person name="Jiranek V."/>
        </authorList>
    </citation>
    <scope>NUCLEOTIDE SEQUENCE</scope>
    <source>
        <strain evidence="15">SGEP1_A5</strain>
    </source>
</reference>
<dbReference type="Gene3D" id="3.40.50.300">
    <property type="entry name" value="P-loop containing nucleotide triphosphate hydrolases"/>
    <property type="match status" value="1"/>
</dbReference>
<feature type="compositionally biased region" description="Basic and acidic residues" evidence="13">
    <location>
        <begin position="591"/>
        <end position="609"/>
    </location>
</feature>
<dbReference type="Gene3D" id="1.20.272.10">
    <property type="match status" value="1"/>
</dbReference>
<keyword evidence="12" id="KW-0175">Coiled coil</keyword>
<evidence type="ECO:0000256" key="9">
    <source>
        <dbReference type="ARBA" id="ARBA00022840"/>
    </source>
</evidence>
<evidence type="ECO:0000256" key="10">
    <source>
        <dbReference type="ARBA" id="ARBA00022932"/>
    </source>
</evidence>
<dbReference type="NCBIfam" id="TIGR02397">
    <property type="entry name" value="dnaX_nterm"/>
    <property type="match status" value="1"/>
</dbReference>
<dbReference type="InterPro" id="IPR045085">
    <property type="entry name" value="HLD_clamp_pol_III_gamma_tau"/>
</dbReference>
<keyword evidence="9" id="KW-0067">ATP-binding</keyword>
<evidence type="ECO:0000256" key="3">
    <source>
        <dbReference type="ARBA" id="ARBA00022679"/>
    </source>
</evidence>
<dbReference type="GO" id="GO:0003677">
    <property type="term" value="F:DNA binding"/>
    <property type="evidence" value="ECO:0007669"/>
    <property type="project" value="InterPro"/>
</dbReference>
<accession>A0A976RSH2</accession>
<dbReference type="GO" id="GO:0003887">
    <property type="term" value="F:DNA-directed DNA polymerase activity"/>
    <property type="evidence" value="ECO:0007669"/>
    <property type="project" value="UniProtKB-KW"/>
</dbReference>
<dbReference type="Proteomes" id="UP000831181">
    <property type="component" value="Chromosome"/>
</dbReference>
<dbReference type="FunFam" id="1.10.8.60:FF:000013">
    <property type="entry name" value="DNA polymerase III subunit gamma/tau"/>
    <property type="match status" value="1"/>
</dbReference>
<evidence type="ECO:0000313" key="16">
    <source>
        <dbReference type="Proteomes" id="UP000831181"/>
    </source>
</evidence>
<keyword evidence="16" id="KW-1185">Reference proteome</keyword>
<dbReference type="GO" id="GO:0005524">
    <property type="term" value="F:ATP binding"/>
    <property type="evidence" value="ECO:0007669"/>
    <property type="project" value="UniProtKB-KW"/>
</dbReference>
<feature type="region of interest" description="Disordered" evidence="13">
    <location>
        <begin position="540"/>
        <end position="609"/>
    </location>
</feature>
<keyword evidence="8" id="KW-0862">Zinc</keyword>
<dbReference type="InterPro" id="IPR003593">
    <property type="entry name" value="AAA+_ATPase"/>
</dbReference>
<dbReference type="GO" id="GO:0009360">
    <property type="term" value="C:DNA polymerase III complex"/>
    <property type="evidence" value="ECO:0007669"/>
    <property type="project" value="InterPro"/>
</dbReference>
<protein>
    <recommendedName>
        <fullName evidence="2">DNA-directed DNA polymerase</fullName>
        <ecNumber evidence="2">2.7.7.7</ecNumber>
    </recommendedName>
</protein>
<evidence type="ECO:0000256" key="5">
    <source>
        <dbReference type="ARBA" id="ARBA00022705"/>
    </source>
</evidence>
<dbReference type="CDD" id="cd00009">
    <property type="entry name" value="AAA"/>
    <property type="match status" value="1"/>
</dbReference>
<dbReference type="SMART" id="SM00382">
    <property type="entry name" value="AAA"/>
    <property type="match status" value="1"/>
</dbReference>
<sequence>MSYQALYRVWRPQRFADLVGQPVITETLKNTIITNQISHAYLFAGPRGTGKTSAAKIFAKAVNCPNAKDGEPCNECSICKAITNGTLNDVIEIDAASNNGVDEIRDIRDKAKYAPTEATYKVYIIDEVHMLSTGAFNALLKTLEEPPTNVIFILATTEPHKLPATIISRTQRFDFKRIQPKDILERMEYILKQKDVKYDDKALRVIARAAEGGMRDALSILDQTMSYGDDVVTYENALQVTGSVTTSLLTEFVSEVAHQDVKAALVSVRKIVDAGKDANQFIEDLISYYQNTLLYKQAPEMVLEQELGIVDDQFKQIATDANANVIYQIIEILNDIQQQMRYTLHPDVYLEVLTVKIATLNRGGVEGSAADSKQIEQLTGEINDLKQQLSALKQSVITTDSKPQAQSTPKQSATPQPAPVKKQSAPSHRVNLEKIYPILDHATRSDLNRIKSSWAELVQNLDVVQRSLMNIANPVAASSSGVVLSFSYDIFYQKAVNDRSLIDAIGNGFDRIIGYAPDLSFVPEEQWQQIRKDYYNHKRMRGNANQPAPSAEQSSAPKQHSNAAGNDNSDEPPLPIDDQGVHEQASAEPDVVTKAEELFGKDILDVKND</sequence>
<keyword evidence="4 15" id="KW-0548">Nucleotidyltransferase</keyword>
<evidence type="ECO:0000256" key="8">
    <source>
        <dbReference type="ARBA" id="ARBA00022833"/>
    </source>
</evidence>
<dbReference type="PANTHER" id="PTHR11669:SF0">
    <property type="entry name" value="PROTEIN STICHEL-LIKE 2"/>
    <property type="match status" value="1"/>
</dbReference>
<dbReference type="InterPro" id="IPR050238">
    <property type="entry name" value="DNA_Rep/Repair_Clamp_Loader"/>
</dbReference>
<keyword evidence="3 15" id="KW-0808">Transferase</keyword>
<comment type="similarity">
    <text evidence="1">Belongs to the DnaX/STICHEL family.</text>
</comment>
<feature type="compositionally biased region" description="Polar residues" evidence="13">
    <location>
        <begin position="543"/>
        <end position="567"/>
    </location>
</feature>
<keyword evidence="5" id="KW-0235">DNA replication</keyword>
<name>A0A976RSH2_9LACO</name>
<evidence type="ECO:0000259" key="14">
    <source>
        <dbReference type="SMART" id="SM00382"/>
    </source>
</evidence>
<dbReference type="GO" id="GO:0006261">
    <property type="term" value="P:DNA-templated DNA replication"/>
    <property type="evidence" value="ECO:0007669"/>
    <property type="project" value="TreeGrafter"/>
</dbReference>
<dbReference type="InterPro" id="IPR001270">
    <property type="entry name" value="ClpA/B"/>
</dbReference>
<comment type="catalytic activity">
    <reaction evidence="11">
        <text>DNA(n) + a 2'-deoxyribonucleoside 5'-triphosphate = DNA(n+1) + diphosphate</text>
        <dbReference type="Rhea" id="RHEA:22508"/>
        <dbReference type="Rhea" id="RHEA-COMP:17339"/>
        <dbReference type="Rhea" id="RHEA-COMP:17340"/>
        <dbReference type="ChEBI" id="CHEBI:33019"/>
        <dbReference type="ChEBI" id="CHEBI:61560"/>
        <dbReference type="ChEBI" id="CHEBI:173112"/>
        <dbReference type="EC" id="2.7.7.7"/>
    </reaction>
</comment>
<dbReference type="AlphaFoldDB" id="A0A976RSH2"/>
<dbReference type="Pfam" id="PF13177">
    <property type="entry name" value="DNA_pol3_delta2"/>
    <property type="match status" value="1"/>
</dbReference>
<feature type="coiled-coil region" evidence="12">
    <location>
        <begin position="368"/>
        <end position="395"/>
    </location>
</feature>
<proteinExistence type="inferred from homology"/>
<feature type="domain" description="AAA+ ATPase" evidence="14">
    <location>
        <begin position="37"/>
        <end position="184"/>
    </location>
</feature>
<dbReference type="EMBL" id="CP093361">
    <property type="protein sequence ID" value="UQS87004.1"/>
    <property type="molecule type" value="Genomic_DNA"/>
</dbReference>
<organism evidence="15 16">
    <name type="scientific">Nicoliella spurrieriana</name>
    <dbReference type="NCBI Taxonomy" id="2925830"/>
    <lineage>
        <taxon>Bacteria</taxon>
        <taxon>Bacillati</taxon>
        <taxon>Bacillota</taxon>
        <taxon>Bacilli</taxon>
        <taxon>Lactobacillales</taxon>
        <taxon>Lactobacillaceae</taxon>
        <taxon>Nicoliella</taxon>
    </lineage>
</organism>
<dbReference type="KEGG" id="lbe:MOO44_02185"/>
<keyword evidence="6" id="KW-0479">Metal-binding</keyword>
<dbReference type="EC" id="2.7.7.7" evidence="2"/>
<feature type="compositionally biased region" description="Polar residues" evidence="13">
    <location>
        <begin position="398"/>
        <end position="415"/>
    </location>
</feature>
<keyword evidence="10" id="KW-0239">DNA-directed DNA polymerase</keyword>
<dbReference type="SUPFAM" id="SSF48019">
    <property type="entry name" value="post-AAA+ oligomerization domain-like"/>
    <property type="match status" value="1"/>
</dbReference>
<evidence type="ECO:0000256" key="1">
    <source>
        <dbReference type="ARBA" id="ARBA00006360"/>
    </source>
</evidence>
<evidence type="ECO:0000256" key="12">
    <source>
        <dbReference type="SAM" id="Coils"/>
    </source>
</evidence>
<dbReference type="FunFam" id="3.40.50.300:FF:000014">
    <property type="entry name" value="DNA polymerase III subunit gamma/tau"/>
    <property type="match status" value="1"/>
</dbReference>
<dbReference type="GO" id="GO:0046872">
    <property type="term" value="F:metal ion binding"/>
    <property type="evidence" value="ECO:0007669"/>
    <property type="project" value="UniProtKB-KW"/>
</dbReference>
<dbReference type="Pfam" id="PF12169">
    <property type="entry name" value="DNA_pol3_gamma3"/>
    <property type="match status" value="1"/>
</dbReference>
<dbReference type="InterPro" id="IPR008921">
    <property type="entry name" value="DNA_pol3_clamp-load_cplx_C"/>
</dbReference>
<evidence type="ECO:0000256" key="13">
    <source>
        <dbReference type="SAM" id="MobiDB-lite"/>
    </source>
</evidence>
<evidence type="ECO:0000256" key="11">
    <source>
        <dbReference type="ARBA" id="ARBA00049244"/>
    </source>
</evidence>
<dbReference type="SUPFAM" id="SSF52540">
    <property type="entry name" value="P-loop containing nucleoside triphosphate hydrolases"/>
    <property type="match status" value="1"/>
</dbReference>
<dbReference type="InterPro" id="IPR027417">
    <property type="entry name" value="P-loop_NTPase"/>
</dbReference>
<dbReference type="RefSeq" id="WP_260116805.1">
    <property type="nucleotide sequence ID" value="NZ_CP093361.1"/>
</dbReference>
<dbReference type="NCBIfam" id="NF004046">
    <property type="entry name" value="PRK05563.1"/>
    <property type="match status" value="1"/>
</dbReference>
<evidence type="ECO:0000256" key="4">
    <source>
        <dbReference type="ARBA" id="ARBA00022695"/>
    </source>
</evidence>
<dbReference type="PRINTS" id="PR00300">
    <property type="entry name" value="CLPPROTEASEA"/>
</dbReference>